<dbReference type="SMART" id="SM00256">
    <property type="entry name" value="FBOX"/>
    <property type="match status" value="1"/>
</dbReference>
<evidence type="ECO:0000259" key="4">
    <source>
        <dbReference type="PROSITE" id="PS50181"/>
    </source>
</evidence>
<dbReference type="InterPro" id="IPR020472">
    <property type="entry name" value="WD40_PAC1"/>
</dbReference>
<dbReference type="PhylomeDB" id="B3RUP7"/>
<dbReference type="eggNOG" id="KOG0274">
    <property type="taxonomic scope" value="Eukaryota"/>
</dbReference>
<dbReference type="PRINTS" id="PR00320">
    <property type="entry name" value="GPROTEINBRPT"/>
</dbReference>
<dbReference type="PANTHER" id="PTHR19849">
    <property type="entry name" value="PHOSPHOLIPASE A-2-ACTIVATING PROTEIN"/>
    <property type="match status" value="1"/>
</dbReference>
<feature type="repeat" description="WD" evidence="3">
    <location>
        <begin position="146"/>
        <end position="185"/>
    </location>
</feature>
<dbReference type="SUPFAM" id="SSF50978">
    <property type="entry name" value="WD40 repeat-like"/>
    <property type="match status" value="1"/>
</dbReference>
<dbReference type="PROSITE" id="PS50181">
    <property type="entry name" value="FBOX"/>
    <property type="match status" value="1"/>
</dbReference>
<dbReference type="FunFam" id="2.130.10.10:FF:001203">
    <property type="entry name" value="F-box/WD repeat-containing protein 1A"/>
    <property type="match status" value="1"/>
</dbReference>
<dbReference type="GeneID" id="6752608"/>
<dbReference type="OMA" id="CHVRTFE"/>
<sequence>WFDSCNDNQRNYILRGLLDRCKVPQMHMLSMVMAPILHKTCPFNCEDMLAWLPTHIAHKILVYLDPVSLCQCSLVNRSWYRMANDPKLWIRLCNQPQWIPSEYANVKRYAQGWNNDQQNVPWKMIFGERYRLYRNWMKGYCSIRKFEGHSQGISCVKFDESRIITSSYDKKVKVWDIRTNSPWSAMTLTGHTGTVRCMDLKENRLVTGSCDCTIKVWDLHMSQTWSSVVCRATLLGHQHTVRCLQMEGDFVISGSYDRTLRIWDIRTKTCMKILWGHTDCVLCLHYVDNLLASGSYDCTIKIWNMQTGICLNTLEGHERAVTCLKIANGQIISGSVDRNIMFWDFRTGECIRKLDWITSEGHTAPIRCLQADHWRIVSAADDKTIKVWCLKSGKRLATFVGHQDGVTHLQFNDRVIVSGSYDTSVRLWDFSVC</sequence>
<feature type="repeat" description="WD" evidence="3">
    <location>
        <begin position="234"/>
        <end position="273"/>
    </location>
</feature>
<dbReference type="Gene3D" id="2.130.10.10">
    <property type="entry name" value="YVTN repeat-like/Quinoprotein amine dehydrogenase"/>
    <property type="match status" value="3"/>
</dbReference>
<dbReference type="InterPro" id="IPR036322">
    <property type="entry name" value="WD40_repeat_dom_sf"/>
</dbReference>
<dbReference type="Pfam" id="PF12937">
    <property type="entry name" value="F-box-like"/>
    <property type="match status" value="1"/>
</dbReference>
<dbReference type="InterPro" id="IPR001810">
    <property type="entry name" value="F-box_dom"/>
</dbReference>
<accession>B3RUP7</accession>
<reference evidence="5 6" key="1">
    <citation type="journal article" date="2008" name="Nature">
        <title>The Trichoplax genome and the nature of placozoans.</title>
        <authorList>
            <person name="Srivastava M."/>
            <person name="Begovic E."/>
            <person name="Chapman J."/>
            <person name="Putnam N.H."/>
            <person name="Hellsten U."/>
            <person name="Kawashima T."/>
            <person name="Kuo A."/>
            <person name="Mitros T."/>
            <person name="Salamov A."/>
            <person name="Carpenter M.L."/>
            <person name="Signorovitch A.Y."/>
            <person name="Moreno M.A."/>
            <person name="Kamm K."/>
            <person name="Grimwood J."/>
            <person name="Schmutz J."/>
            <person name="Shapiro H."/>
            <person name="Grigoriev I.V."/>
            <person name="Buss L.W."/>
            <person name="Schierwater B."/>
            <person name="Dellaporta S.L."/>
            <person name="Rokhsar D.S."/>
        </authorList>
    </citation>
    <scope>NUCLEOTIDE SEQUENCE [LARGE SCALE GENOMIC DNA]</scope>
    <source>
        <strain evidence="5 6">Grell-BS-1999</strain>
    </source>
</reference>
<dbReference type="InterPro" id="IPR001680">
    <property type="entry name" value="WD40_rpt"/>
</dbReference>
<dbReference type="SUPFAM" id="SSF81383">
    <property type="entry name" value="F-box domain"/>
    <property type="match status" value="1"/>
</dbReference>
<feature type="repeat" description="WD" evidence="3">
    <location>
        <begin position="188"/>
        <end position="227"/>
    </location>
</feature>
<dbReference type="InterPro" id="IPR019775">
    <property type="entry name" value="WD40_repeat_CS"/>
</dbReference>
<dbReference type="SMART" id="SM00320">
    <property type="entry name" value="WD40"/>
    <property type="match status" value="7"/>
</dbReference>
<protein>
    <recommendedName>
        <fullName evidence="4">F-box domain-containing protein</fullName>
    </recommendedName>
</protein>
<dbReference type="RefSeq" id="XP_002111395.1">
    <property type="nucleotide sequence ID" value="XM_002111359.1"/>
</dbReference>
<name>B3RUP7_TRIAD</name>
<dbReference type="OrthoDB" id="19711at2759"/>
<dbReference type="GO" id="GO:1990756">
    <property type="term" value="F:ubiquitin-like ligase-substrate adaptor activity"/>
    <property type="evidence" value="ECO:0000318"/>
    <property type="project" value="GO_Central"/>
</dbReference>
<dbReference type="STRING" id="10228.B3RUP7"/>
<dbReference type="PROSITE" id="PS50082">
    <property type="entry name" value="WD_REPEATS_2"/>
    <property type="match status" value="7"/>
</dbReference>
<dbReference type="CDD" id="cd00200">
    <property type="entry name" value="WD40"/>
    <property type="match status" value="1"/>
</dbReference>
<dbReference type="PANTHER" id="PTHR19849:SF1">
    <property type="entry name" value="F-BOX_WD REPEAT-CONTAINING PROTEIN 7"/>
    <property type="match status" value="1"/>
</dbReference>
<dbReference type="InterPro" id="IPR015943">
    <property type="entry name" value="WD40/YVTN_repeat-like_dom_sf"/>
</dbReference>
<dbReference type="KEGG" id="tad:TRIADDRAFT_24498"/>
<dbReference type="AlphaFoldDB" id="B3RUP7"/>
<dbReference type="PROSITE" id="PS50294">
    <property type="entry name" value="WD_REPEATS_REGION"/>
    <property type="match status" value="6"/>
</dbReference>
<dbReference type="PROSITE" id="PS00678">
    <property type="entry name" value="WD_REPEATS_1"/>
    <property type="match status" value="6"/>
</dbReference>
<keyword evidence="1 3" id="KW-0853">WD repeat</keyword>
<dbReference type="GO" id="GO:0019005">
    <property type="term" value="C:SCF ubiquitin ligase complex"/>
    <property type="evidence" value="ECO:0000318"/>
    <property type="project" value="GO_Central"/>
</dbReference>
<evidence type="ECO:0000313" key="5">
    <source>
        <dbReference type="EMBL" id="EDV25362.1"/>
    </source>
</evidence>
<evidence type="ECO:0000256" key="2">
    <source>
        <dbReference type="ARBA" id="ARBA00022737"/>
    </source>
</evidence>
<dbReference type="EMBL" id="DS985244">
    <property type="protein sequence ID" value="EDV25362.1"/>
    <property type="molecule type" value="Genomic_DNA"/>
</dbReference>
<feature type="non-terminal residue" evidence="5">
    <location>
        <position position="1"/>
    </location>
</feature>
<keyword evidence="6" id="KW-1185">Reference proteome</keyword>
<dbReference type="InParanoid" id="B3RUP7"/>
<feature type="domain" description="F-box" evidence="4">
    <location>
        <begin position="46"/>
        <end position="92"/>
    </location>
</feature>
<gene>
    <name evidence="5" type="ORF">TRIADDRAFT_24498</name>
</gene>
<feature type="repeat" description="WD" evidence="3">
    <location>
        <begin position="314"/>
        <end position="353"/>
    </location>
</feature>
<evidence type="ECO:0000256" key="1">
    <source>
        <dbReference type="ARBA" id="ARBA00022574"/>
    </source>
</evidence>
<feature type="repeat" description="WD" evidence="3">
    <location>
        <begin position="359"/>
        <end position="398"/>
    </location>
</feature>
<dbReference type="Pfam" id="PF00400">
    <property type="entry name" value="WD40"/>
    <property type="match status" value="7"/>
</dbReference>
<organism evidence="5 6">
    <name type="scientific">Trichoplax adhaerens</name>
    <name type="common">Trichoplax reptans</name>
    <dbReference type="NCBI Taxonomy" id="10228"/>
    <lineage>
        <taxon>Eukaryota</taxon>
        <taxon>Metazoa</taxon>
        <taxon>Placozoa</taxon>
        <taxon>Uniplacotomia</taxon>
        <taxon>Trichoplacea</taxon>
        <taxon>Trichoplacidae</taxon>
        <taxon>Trichoplax</taxon>
    </lineage>
</organism>
<dbReference type="CTD" id="6752608"/>
<feature type="repeat" description="WD" evidence="3">
    <location>
        <begin position="399"/>
        <end position="433"/>
    </location>
</feature>
<dbReference type="HOGENOM" id="CLU_000288_103_6_1"/>
<dbReference type="GO" id="GO:0000209">
    <property type="term" value="P:protein polyubiquitination"/>
    <property type="evidence" value="ECO:0000318"/>
    <property type="project" value="GO_Central"/>
</dbReference>
<dbReference type="InterPro" id="IPR036047">
    <property type="entry name" value="F-box-like_dom_sf"/>
</dbReference>
<feature type="repeat" description="WD" evidence="3">
    <location>
        <begin position="274"/>
        <end position="313"/>
    </location>
</feature>
<evidence type="ECO:0000313" key="6">
    <source>
        <dbReference type="Proteomes" id="UP000009022"/>
    </source>
</evidence>
<dbReference type="Proteomes" id="UP000009022">
    <property type="component" value="Unassembled WGS sequence"/>
</dbReference>
<dbReference type="Gene3D" id="1.20.1280.50">
    <property type="match status" value="1"/>
</dbReference>
<evidence type="ECO:0000256" key="3">
    <source>
        <dbReference type="PROSITE-ProRule" id="PRU00221"/>
    </source>
</evidence>
<keyword evidence="2" id="KW-0677">Repeat</keyword>
<proteinExistence type="predicted"/>